<evidence type="ECO:0000256" key="3">
    <source>
        <dbReference type="ARBA" id="ARBA00023186"/>
    </source>
</evidence>
<sequence length="183" mass="22074">MIQEENFEKNLDKETKIDKNFKNEIKKNNIEIQTKKKEIDILKKDINNVKLRYYATLDNIKKNTTKEIKIIKKMLFKNFFKKLYPILLQFKKFLHDTKKKNIDMHPIVKGLKLTQKSFQKNFKIWKIKEINQSSIKYDPNIHILENKDPQLNKSNQKFNLVKIIKHGYMIQDEVIKKAIVKII</sequence>
<dbReference type="PATRIC" id="fig|98804.3.peg.120"/>
<dbReference type="InterPro" id="IPR013805">
    <property type="entry name" value="GrpE_CC"/>
</dbReference>
<feature type="coiled-coil region" evidence="4">
    <location>
        <begin position="25"/>
        <end position="52"/>
    </location>
</feature>
<comment type="similarity">
    <text evidence="1">Belongs to the GrpE family.</text>
</comment>
<dbReference type="OrthoDB" id="6554631at2"/>
<evidence type="ECO:0000256" key="2">
    <source>
        <dbReference type="ARBA" id="ARBA00023016"/>
    </source>
</evidence>
<dbReference type="STRING" id="98804.BTSPAZIEG_0128"/>
<evidence type="ECO:0000313" key="6">
    <source>
        <dbReference type="Proteomes" id="UP000243633"/>
    </source>
</evidence>
<keyword evidence="3" id="KW-0143">Chaperone</keyword>
<keyword evidence="4" id="KW-0175">Coiled coil</keyword>
<dbReference type="InterPro" id="IPR000740">
    <property type="entry name" value="GrpE"/>
</dbReference>
<name>A0A160SWU7_BUCTT</name>
<protein>
    <submittedName>
        <fullName evidence="5">Protein GrpE</fullName>
    </submittedName>
</protein>
<dbReference type="Pfam" id="PF01025">
    <property type="entry name" value="GrpE"/>
    <property type="match status" value="1"/>
</dbReference>
<gene>
    <name evidence="5" type="primary">grpE</name>
    <name evidence="5" type="ORF">BTSPAZIEG_0128</name>
</gene>
<dbReference type="AlphaFoldDB" id="A0A160SWU7"/>
<dbReference type="RefSeq" id="WP_075472461.1">
    <property type="nucleotide sequence ID" value="NZ_CP135003.1"/>
</dbReference>
<dbReference type="EMBL" id="LN890285">
    <property type="protein sequence ID" value="CUR53108.1"/>
    <property type="molecule type" value="Genomic_DNA"/>
</dbReference>
<dbReference type="GO" id="GO:0051087">
    <property type="term" value="F:protein-folding chaperone binding"/>
    <property type="evidence" value="ECO:0007669"/>
    <property type="project" value="InterPro"/>
</dbReference>
<dbReference type="Gene3D" id="3.90.20.20">
    <property type="match status" value="1"/>
</dbReference>
<keyword evidence="6" id="KW-1185">Reference proteome</keyword>
<dbReference type="SUPFAM" id="SSF58014">
    <property type="entry name" value="Coiled-coil domain of nucleotide exchange factor GrpE"/>
    <property type="match status" value="1"/>
</dbReference>
<reference evidence="6" key="1">
    <citation type="submission" date="2015-10" db="EMBL/GenBank/DDBJ databases">
        <authorList>
            <person name="Manzano-Marin A."/>
            <person name="Manzano-Marin A."/>
        </authorList>
    </citation>
    <scope>NUCLEOTIDE SEQUENCE [LARGE SCALE GENOMIC DNA]</scope>
    <source>
        <strain evidence="6">BTs</strain>
    </source>
</reference>
<evidence type="ECO:0000256" key="4">
    <source>
        <dbReference type="SAM" id="Coils"/>
    </source>
</evidence>
<dbReference type="PRINTS" id="PR00773">
    <property type="entry name" value="GRPEPROTEIN"/>
</dbReference>
<dbReference type="GO" id="GO:0042803">
    <property type="term" value="F:protein homodimerization activity"/>
    <property type="evidence" value="ECO:0007669"/>
    <property type="project" value="InterPro"/>
</dbReference>
<evidence type="ECO:0000313" key="5">
    <source>
        <dbReference type="EMBL" id="CUR53108.1"/>
    </source>
</evidence>
<accession>A0A160SWU7</accession>
<organism evidence="5 6">
    <name type="scientific">Buchnera aphidicola subsp. Tuberolachnus salignus</name>
    <dbReference type="NCBI Taxonomy" id="98804"/>
    <lineage>
        <taxon>Bacteria</taxon>
        <taxon>Pseudomonadati</taxon>
        <taxon>Pseudomonadota</taxon>
        <taxon>Gammaproteobacteria</taxon>
        <taxon>Enterobacterales</taxon>
        <taxon>Erwiniaceae</taxon>
        <taxon>Buchnera</taxon>
    </lineage>
</organism>
<evidence type="ECO:0000256" key="1">
    <source>
        <dbReference type="ARBA" id="ARBA00009054"/>
    </source>
</evidence>
<dbReference type="SUPFAM" id="SSF51064">
    <property type="entry name" value="Head domain of nucleotide exchange factor GrpE"/>
    <property type="match status" value="1"/>
</dbReference>
<keyword evidence="2" id="KW-0346">Stress response</keyword>
<dbReference type="Proteomes" id="UP000243633">
    <property type="component" value="Chromosome 1"/>
</dbReference>
<dbReference type="GO" id="GO:0000774">
    <property type="term" value="F:adenyl-nucleotide exchange factor activity"/>
    <property type="evidence" value="ECO:0007669"/>
    <property type="project" value="InterPro"/>
</dbReference>
<dbReference type="GO" id="GO:0006457">
    <property type="term" value="P:protein folding"/>
    <property type="evidence" value="ECO:0007669"/>
    <property type="project" value="InterPro"/>
</dbReference>
<dbReference type="InterPro" id="IPR009012">
    <property type="entry name" value="GrpE_head"/>
</dbReference>
<proteinExistence type="inferred from homology"/>